<dbReference type="GO" id="GO:0004523">
    <property type="term" value="F:RNA-DNA hybrid ribonuclease activity"/>
    <property type="evidence" value="ECO:0007669"/>
    <property type="project" value="UniProtKB-EC"/>
</dbReference>
<dbReference type="EC" id="3.1.26.4" evidence="2"/>
<dbReference type="SUPFAM" id="SSF53098">
    <property type="entry name" value="Ribonuclease H-like"/>
    <property type="match status" value="1"/>
</dbReference>
<dbReference type="GO" id="GO:0003676">
    <property type="term" value="F:nucleic acid binding"/>
    <property type="evidence" value="ECO:0007669"/>
    <property type="project" value="InterPro"/>
</dbReference>
<dbReference type="AlphaFoldDB" id="A0A0G3H2C2"/>
<proteinExistence type="predicted"/>
<name>A0A0G3H2C2_9CORY</name>
<sequence>MVRRLLKEEAALFPGLHVREVVTGQRLGETARRCAERFHTECATEEWKAVPPLVIATDASRGFSGKLTGLGAANSSGEIASTTIQTPSIAAGEFAAVDLALQTWWCQAPTIHILTDSQVVWRRLNGSDLVGRTSRSNEEKLCIRRVDAVRARGVDLRVHWVRGHNGHVLNDCADRLAMAARRSVQFQLGAEGDKVPQRLRAELAKALKPGLELVPASRSRDYRPAMYAG</sequence>
<dbReference type="PROSITE" id="PS50879">
    <property type="entry name" value="RNASE_H_1"/>
    <property type="match status" value="1"/>
</dbReference>
<keyword evidence="3" id="KW-1185">Reference proteome</keyword>
<dbReference type="Gene3D" id="3.30.420.10">
    <property type="entry name" value="Ribonuclease H-like superfamily/Ribonuclease H"/>
    <property type="match status" value="1"/>
</dbReference>
<organism evidence="2 3">
    <name type="scientific">Corynebacterium testudinoris</name>
    <dbReference type="NCBI Taxonomy" id="136857"/>
    <lineage>
        <taxon>Bacteria</taxon>
        <taxon>Bacillati</taxon>
        <taxon>Actinomycetota</taxon>
        <taxon>Actinomycetes</taxon>
        <taxon>Mycobacteriales</taxon>
        <taxon>Corynebacteriaceae</taxon>
        <taxon>Corynebacterium</taxon>
    </lineage>
</organism>
<evidence type="ECO:0000313" key="2">
    <source>
        <dbReference type="EMBL" id="AKK07556.1"/>
    </source>
</evidence>
<dbReference type="InterPro" id="IPR012337">
    <property type="entry name" value="RNaseH-like_sf"/>
</dbReference>
<gene>
    <name evidence="2" type="ORF">CTEST_00430</name>
</gene>
<dbReference type="RefSeq" id="WP_158408138.1">
    <property type="nucleotide sequence ID" value="NZ_CP011545.1"/>
</dbReference>
<dbReference type="PATRIC" id="fig|136857.5.peg.85"/>
<evidence type="ECO:0000313" key="3">
    <source>
        <dbReference type="Proteomes" id="UP000035540"/>
    </source>
</evidence>
<dbReference type="Proteomes" id="UP000035540">
    <property type="component" value="Chromosome"/>
</dbReference>
<dbReference type="KEGG" id="cted:CTEST_00430"/>
<keyword evidence="2" id="KW-0378">Hydrolase</keyword>
<protein>
    <submittedName>
        <fullName evidence="2">RNase H</fullName>
        <ecNumber evidence="2">3.1.26.4</ecNumber>
    </submittedName>
</protein>
<reference evidence="3" key="2">
    <citation type="submission" date="2015-05" db="EMBL/GenBank/DDBJ databases">
        <title>Complete genome sequence of Corynebacterium testudinoris DSM 44614, recovered from necrotic lesions in the mouth of a tortoise.</title>
        <authorList>
            <person name="Ruckert C."/>
            <person name="Albersmeier A."/>
            <person name="Winkler A."/>
            <person name="Tauch A."/>
        </authorList>
    </citation>
    <scope>NUCLEOTIDE SEQUENCE [LARGE SCALE GENOMIC DNA]</scope>
    <source>
        <strain evidence="3">DSM 44614</strain>
    </source>
</reference>
<dbReference type="InterPro" id="IPR002156">
    <property type="entry name" value="RNaseH_domain"/>
</dbReference>
<dbReference type="Pfam" id="PF00075">
    <property type="entry name" value="RNase_H"/>
    <property type="match status" value="1"/>
</dbReference>
<dbReference type="OrthoDB" id="4923321at2"/>
<accession>A0A0G3H2C2</accession>
<dbReference type="InterPro" id="IPR036397">
    <property type="entry name" value="RNaseH_sf"/>
</dbReference>
<reference evidence="2 3" key="1">
    <citation type="journal article" date="2015" name="Genome Announc.">
        <title>Complete Genome Sequence of the Type Strain Corynebacterium testudinoris DSM 44614, Recovered from Necrotic Lesions in the Mouth of a Tortoise.</title>
        <authorList>
            <person name="Ruckert C."/>
            <person name="Kriete M."/>
            <person name="Jaenicke S."/>
            <person name="Winkler A."/>
            <person name="Tauch A."/>
        </authorList>
    </citation>
    <scope>NUCLEOTIDE SEQUENCE [LARGE SCALE GENOMIC DNA]</scope>
    <source>
        <strain evidence="2 3">DSM 44614</strain>
    </source>
</reference>
<dbReference type="STRING" id="136857.CTEST_00430"/>
<evidence type="ECO:0000259" key="1">
    <source>
        <dbReference type="PROSITE" id="PS50879"/>
    </source>
</evidence>
<dbReference type="EMBL" id="CP011545">
    <property type="protein sequence ID" value="AKK07556.1"/>
    <property type="molecule type" value="Genomic_DNA"/>
</dbReference>
<feature type="domain" description="RNase H type-1" evidence="1">
    <location>
        <begin position="49"/>
        <end position="182"/>
    </location>
</feature>